<protein>
    <submittedName>
        <fullName evidence="2">Serine protease</fullName>
    </submittedName>
</protein>
<dbReference type="SUPFAM" id="SSF51004">
    <property type="entry name" value="C-terminal (heme d1) domain of cytochrome cd1-nitrite reductase"/>
    <property type="match status" value="1"/>
</dbReference>
<dbReference type="RefSeq" id="WP_149110412.1">
    <property type="nucleotide sequence ID" value="NZ_CP042425.1"/>
</dbReference>
<dbReference type="AlphaFoldDB" id="A0A5C1AES8"/>
<keyword evidence="2" id="KW-0645">Protease</keyword>
<dbReference type="InterPro" id="IPR011048">
    <property type="entry name" value="Haem_d1_sf"/>
</dbReference>
<dbReference type="GO" id="GO:0008233">
    <property type="term" value="F:peptidase activity"/>
    <property type="evidence" value="ECO:0007669"/>
    <property type="project" value="UniProtKB-KW"/>
</dbReference>
<keyword evidence="3" id="KW-1185">Reference proteome</keyword>
<name>A0A5C1AES8_9BACT</name>
<organism evidence="2 3">
    <name type="scientific">Limnoglobus roseus</name>
    <dbReference type="NCBI Taxonomy" id="2598579"/>
    <lineage>
        <taxon>Bacteria</taxon>
        <taxon>Pseudomonadati</taxon>
        <taxon>Planctomycetota</taxon>
        <taxon>Planctomycetia</taxon>
        <taxon>Gemmatales</taxon>
        <taxon>Gemmataceae</taxon>
        <taxon>Limnoglobus</taxon>
    </lineage>
</organism>
<accession>A0A5C1AES8</accession>
<sequence>MKRFFVLLALLVIPVTTVSAADAIPVKGNMLRMPYPGGLWASLPDGVTLVVSYPDKGQLVYYDTLAEKEAKRVDLDFQPAYMAVQGDTLFVAGRGSSAVHVLDAKTGKEKKEIILGGDAIANLACHPTKGLLYASTQTLQVFAVDPAAGTATKTGATGNFLVVDPVDAKALFTGVQPPINQDTIYIKDLPDGRIKIYFDDWGVRAFVLKYAVDGKELKLVSSQKNAAVNAWSLAVTPDGKKVLMPSGGGWRPPVEGGTGGGYICAAFSTEKLEARLGEIPTAANITFHPVLNMGVLNHQGRDLQFFNPKSLIVGKTWHVADGADSRALVAFGGKGTKIVFWNGDNPTNPQEGLHFLPLDLTADDRAALTKVYGKLPDPVVIVSPAKPAGPEKTMPEKSATGGLTTTVPAVKPVAAKPEVVPAAKPAVEVATLPKGVIAIAGFNNKKGLNSGKAVDLPYPLGKNGVRGGYGEPGWVDVWPGETLIKYVTDVVGEGDGAVNITGTTNYGRKWTERQTGQFRVEVMARSPKGGDVLCYVMEDSDLTTGPFWGVKNGKFEALDGNGSGQGNWKEFSPCKPDTWYTVKVAVDIEKQTWTAAVDNGKPAGPFKFRYKPTALQRINFLTHGDAKGIYLDAIRILAADGK</sequence>
<evidence type="ECO:0000313" key="2">
    <source>
        <dbReference type="EMBL" id="QEL15614.1"/>
    </source>
</evidence>
<dbReference type="Proteomes" id="UP000324974">
    <property type="component" value="Chromosome"/>
</dbReference>
<reference evidence="3" key="1">
    <citation type="submission" date="2019-08" db="EMBL/GenBank/DDBJ databases">
        <title>Limnoglobus roseus gen. nov., sp. nov., a novel freshwater planctomycete with a giant genome from the family Gemmataceae.</title>
        <authorList>
            <person name="Kulichevskaya I.S."/>
            <person name="Naumoff D.G."/>
            <person name="Miroshnikov K."/>
            <person name="Ivanova A."/>
            <person name="Philippov D.A."/>
            <person name="Hakobyan A."/>
            <person name="Rijpstra I.C."/>
            <person name="Sinninghe Damste J.S."/>
            <person name="Liesack W."/>
            <person name="Dedysh S.N."/>
        </authorList>
    </citation>
    <scope>NUCLEOTIDE SEQUENCE [LARGE SCALE GENOMIC DNA]</scope>
    <source>
        <strain evidence="3">PX52</strain>
    </source>
</reference>
<proteinExistence type="predicted"/>
<dbReference type="GO" id="GO:0006508">
    <property type="term" value="P:proteolysis"/>
    <property type="evidence" value="ECO:0007669"/>
    <property type="project" value="UniProtKB-KW"/>
</dbReference>
<dbReference type="Gene3D" id="2.130.10.10">
    <property type="entry name" value="YVTN repeat-like/Quinoprotein amine dehydrogenase"/>
    <property type="match status" value="1"/>
</dbReference>
<dbReference type="InterPro" id="IPR015943">
    <property type="entry name" value="WD40/YVTN_repeat-like_dom_sf"/>
</dbReference>
<keyword evidence="2" id="KW-0378">Hydrolase</keyword>
<evidence type="ECO:0000313" key="3">
    <source>
        <dbReference type="Proteomes" id="UP000324974"/>
    </source>
</evidence>
<dbReference type="EMBL" id="CP042425">
    <property type="protein sequence ID" value="QEL15614.1"/>
    <property type="molecule type" value="Genomic_DNA"/>
</dbReference>
<dbReference type="KEGG" id="lrs:PX52LOC_02547"/>
<feature type="signal peptide" evidence="1">
    <location>
        <begin position="1"/>
        <end position="20"/>
    </location>
</feature>
<gene>
    <name evidence="2" type="ORF">PX52LOC_02547</name>
</gene>
<keyword evidence="1" id="KW-0732">Signal</keyword>
<dbReference type="OrthoDB" id="240105at2"/>
<evidence type="ECO:0000256" key="1">
    <source>
        <dbReference type="SAM" id="SignalP"/>
    </source>
</evidence>
<feature type="chain" id="PRO_5022842539" evidence="1">
    <location>
        <begin position="21"/>
        <end position="642"/>
    </location>
</feature>